<feature type="compositionally biased region" description="Basic and acidic residues" evidence="1">
    <location>
        <begin position="57"/>
        <end position="81"/>
    </location>
</feature>
<gene>
    <name evidence="2" type="ORF">Tci_065856</name>
</gene>
<name>A0A6L2P5Z8_TANCI</name>
<feature type="region of interest" description="Disordered" evidence="1">
    <location>
        <begin position="468"/>
        <end position="487"/>
    </location>
</feature>
<protein>
    <submittedName>
        <fullName evidence="2">Transposase, mutator type</fullName>
    </submittedName>
</protein>
<evidence type="ECO:0000256" key="1">
    <source>
        <dbReference type="SAM" id="MobiDB-lite"/>
    </source>
</evidence>
<reference evidence="2" key="1">
    <citation type="journal article" date="2019" name="Sci. Rep.">
        <title>Draft genome of Tanacetum cinerariifolium, the natural source of mosquito coil.</title>
        <authorList>
            <person name="Yamashiro T."/>
            <person name="Shiraishi A."/>
            <person name="Satake H."/>
            <person name="Nakayama K."/>
        </authorList>
    </citation>
    <scope>NUCLEOTIDE SEQUENCE</scope>
</reference>
<dbReference type="EMBL" id="BKCJ010010946">
    <property type="protein sequence ID" value="GEU93878.1"/>
    <property type="molecule type" value="Genomic_DNA"/>
</dbReference>
<proteinExistence type="predicted"/>
<feature type="compositionally biased region" description="Polar residues" evidence="1">
    <location>
        <begin position="96"/>
        <end position="114"/>
    </location>
</feature>
<dbReference type="AlphaFoldDB" id="A0A6L2P5Z8"/>
<sequence length="771" mass="87451">MMRRLKKWLMVKKMKNHASAFINYVFNDDVDDFGTKIELEIHKEHPEHVTDDDEEIEKEKKDEEVEKEKKDVEIEKEKDIFDDGTGSTEIQKEQKQTPNPLSTRSLRNVSSSDKTVSEELTATISLTTTTTSKDSSIIKRKKDLSHTRQRFYQEVLLPWFRSQHEFRDQQINDPFETYLIEDIDINDYLFGCDDDEVNDDGIWEKPNEDRVNLVCDENQINDDNIKVVPLSHSYWKSTMADALHQYLAGLALVDRLALDYGLHPLNIDADVLEMAKYIKDYKIILVYVKHGSSIFVTTKKGISIALDNHLRKGPIEIDSSPDITGNEITGKQMVIHVGNSSTVDDVLNLEMLFKIERVGPVGKFKEVGLIFFMISCRGEQTKQKRGPSQRKEDVHEDDLDVIDYDSFSSNLEDGIDSERRIQLRELRRIGKHKNKGFNKVTVRCEGIIPALVHYVAIETDVGKNEFSQTKGGPVIKENNTSGKHNILGKDKTCHGKGKKVFLDHIIKSLATNLDIPVRAVQNQMLKQFDMGVSKMKGTIVRIDIQQERNPKSMTRTFRRVYVCLGALKQGFRACGRESLRLDGCFMSGPCPGQILTEVRVDANNGIYPVAYAIVEAERKREYLMKRIVVVQKVIARTVGPLTPFVTKLFDAIKKGYRVHYSMEWREMWPVVKATTVIVPPLYKPQVGRPARKSKKSHDEIENEICSSGKLSRKGKSVRCGKCGNMGHDRKGCRGQGGATQADSSGSKNVFGQGGARRTARARNLSGHASAR</sequence>
<feature type="compositionally biased region" description="Polar residues" evidence="1">
    <location>
        <begin position="738"/>
        <end position="749"/>
    </location>
</feature>
<feature type="region of interest" description="Disordered" evidence="1">
    <location>
        <begin position="44"/>
        <end position="114"/>
    </location>
</feature>
<dbReference type="PANTHER" id="PTHR31973:SF190">
    <property type="entry name" value="MULE TRANSPOSASE DOMAIN-CONTAINING PROTEIN"/>
    <property type="match status" value="1"/>
</dbReference>
<accession>A0A6L2P5Z8</accession>
<feature type="region of interest" description="Disordered" evidence="1">
    <location>
        <begin position="723"/>
        <end position="771"/>
    </location>
</feature>
<organism evidence="2">
    <name type="scientific">Tanacetum cinerariifolium</name>
    <name type="common">Dalmatian daisy</name>
    <name type="synonym">Chrysanthemum cinerariifolium</name>
    <dbReference type="NCBI Taxonomy" id="118510"/>
    <lineage>
        <taxon>Eukaryota</taxon>
        <taxon>Viridiplantae</taxon>
        <taxon>Streptophyta</taxon>
        <taxon>Embryophyta</taxon>
        <taxon>Tracheophyta</taxon>
        <taxon>Spermatophyta</taxon>
        <taxon>Magnoliopsida</taxon>
        <taxon>eudicotyledons</taxon>
        <taxon>Gunneridae</taxon>
        <taxon>Pentapetalae</taxon>
        <taxon>asterids</taxon>
        <taxon>campanulids</taxon>
        <taxon>Asterales</taxon>
        <taxon>Asteraceae</taxon>
        <taxon>Asteroideae</taxon>
        <taxon>Anthemideae</taxon>
        <taxon>Anthemidinae</taxon>
        <taxon>Tanacetum</taxon>
    </lineage>
</organism>
<comment type="caution">
    <text evidence="2">The sequence shown here is derived from an EMBL/GenBank/DDBJ whole genome shotgun (WGS) entry which is preliminary data.</text>
</comment>
<dbReference type="PANTHER" id="PTHR31973">
    <property type="entry name" value="POLYPROTEIN, PUTATIVE-RELATED"/>
    <property type="match status" value="1"/>
</dbReference>
<evidence type="ECO:0000313" key="2">
    <source>
        <dbReference type="EMBL" id="GEU93878.1"/>
    </source>
</evidence>